<reference evidence="1" key="2">
    <citation type="submission" date="2020-09" db="EMBL/GenBank/DDBJ databases">
        <authorList>
            <person name="Sun Q."/>
            <person name="Ohkuma M."/>
        </authorList>
    </citation>
    <scope>NUCLEOTIDE SEQUENCE</scope>
    <source>
        <strain evidence="1">JCM 3090</strain>
    </source>
</reference>
<comment type="caution">
    <text evidence="1">The sequence shown here is derived from an EMBL/GenBank/DDBJ whole genome shotgun (WGS) entry which is preliminary data.</text>
</comment>
<accession>A0A8J3B2J7</accession>
<proteinExistence type="predicted"/>
<keyword evidence="2" id="KW-1185">Reference proteome</keyword>
<organism evidence="1 2">
    <name type="scientific">Pilimelia anulata</name>
    <dbReference type="NCBI Taxonomy" id="53371"/>
    <lineage>
        <taxon>Bacteria</taxon>
        <taxon>Bacillati</taxon>
        <taxon>Actinomycetota</taxon>
        <taxon>Actinomycetes</taxon>
        <taxon>Micromonosporales</taxon>
        <taxon>Micromonosporaceae</taxon>
        <taxon>Pilimelia</taxon>
    </lineage>
</organism>
<reference evidence="1" key="1">
    <citation type="journal article" date="2014" name="Int. J. Syst. Evol. Microbiol.">
        <title>Complete genome sequence of Corynebacterium casei LMG S-19264T (=DSM 44701T), isolated from a smear-ripened cheese.</title>
        <authorList>
            <consortium name="US DOE Joint Genome Institute (JGI-PGF)"/>
            <person name="Walter F."/>
            <person name="Albersmeier A."/>
            <person name="Kalinowski J."/>
            <person name="Ruckert C."/>
        </authorList>
    </citation>
    <scope>NUCLEOTIDE SEQUENCE</scope>
    <source>
        <strain evidence="1">JCM 3090</strain>
    </source>
</reference>
<protein>
    <submittedName>
        <fullName evidence="1">Uncharacterized protein</fullName>
    </submittedName>
</protein>
<dbReference type="Proteomes" id="UP000649739">
    <property type="component" value="Unassembled WGS sequence"/>
</dbReference>
<sequence>MIRLLRRRAAAYLQGTTFCDSCYASQVCTPECRAEGHYQRIRNLPLVHTSFMR</sequence>
<evidence type="ECO:0000313" key="1">
    <source>
        <dbReference type="EMBL" id="GGJ89674.1"/>
    </source>
</evidence>
<dbReference type="RefSeq" id="WP_189169716.1">
    <property type="nucleotide sequence ID" value="NZ_BMQB01000003.1"/>
</dbReference>
<dbReference type="AlphaFoldDB" id="A0A8J3B2J7"/>
<name>A0A8J3B2J7_9ACTN</name>
<dbReference type="EMBL" id="BMQB01000003">
    <property type="protein sequence ID" value="GGJ89674.1"/>
    <property type="molecule type" value="Genomic_DNA"/>
</dbReference>
<evidence type="ECO:0000313" key="2">
    <source>
        <dbReference type="Proteomes" id="UP000649739"/>
    </source>
</evidence>
<gene>
    <name evidence="1" type="ORF">GCM10010123_19290</name>
</gene>